<name>A0A0B4G147_METAF</name>
<keyword evidence="4" id="KW-1185">Reference proteome</keyword>
<feature type="transmembrane region" description="Helical" evidence="1">
    <location>
        <begin position="37"/>
        <end position="57"/>
    </location>
</feature>
<dbReference type="Proteomes" id="UP000031186">
    <property type="component" value="Unassembled WGS sequence"/>
</dbReference>
<accession>A0A0B4G147</accession>
<evidence type="ECO:0000313" key="3">
    <source>
        <dbReference type="EMBL" id="KID62179.1"/>
    </source>
</evidence>
<dbReference type="PANTHER" id="PTHR38790:SF4">
    <property type="entry name" value="2EXR DOMAIN-CONTAINING PROTEIN"/>
    <property type="match status" value="1"/>
</dbReference>
<proteinExistence type="predicted"/>
<dbReference type="Pfam" id="PF24864">
    <property type="entry name" value="DUF7730"/>
    <property type="match status" value="1"/>
</dbReference>
<gene>
    <name evidence="3" type="ORF">MAN_08183</name>
</gene>
<sequence>MDEAGRWWRELWHDWPNAWDVCRRRGLLKALPDMARAAIWTALMIVLFAGVIACDLLRTTWSHAYPLSGHNRDKRERRRKDNSLQRLLSRPMADPISAYRAVHSQSPQHDHDEKAKTSIFSRLPPEIRRYVLVSAFGERTLHMDLDFRLPFNLVEKKPYDGCDVHARIHQENLASDSHLDTKSGRNMTWRWFGCVCHRFDVIKTPPLTYGRRCNCQWAHFGEPDTDLCLRGSGKCNTWPGTWPVKCQIGVMGWMLSCKRAYFEVMDVLYGTNTFHIASPVLMKSMSDLFPSHILANIRSLELVWQPKDLPLVEGFCSRVKHSKYQHPVFPSLAYLRIAFARMVIHEVDHATDMIWPYDNRRLLSERLHNSFLPQMDELINRIAPPTAEVTVSCAKWDWYELIDVSLLESQGKEATRMQRADIEGLRCWRMMPIRRSISWEDAEAGLSSVPSREGYWIHIPIGDVRLHNWYGYDWQRNELYGLGPDGVSWS</sequence>
<feature type="domain" description="DUF7730" evidence="2">
    <location>
        <begin position="245"/>
        <end position="313"/>
    </location>
</feature>
<dbReference type="InterPro" id="IPR056632">
    <property type="entry name" value="DUF7730"/>
</dbReference>
<comment type="caution">
    <text evidence="3">The sequence shown here is derived from an EMBL/GenBank/DDBJ whole genome shotgun (WGS) entry which is preliminary data.</text>
</comment>
<evidence type="ECO:0000313" key="4">
    <source>
        <dbReference type="Proteomes" id="UP000031186"/>
    </source>
</evidence>
<dbReference type="AlphaFoldDB" id="A0A0B4G147"/>
<evidence type="ECO:0000259" key="2">
    <source>
        <dbReference type="Pfam" id="PF24864"/>
    </source>
</evidence>
<keyword evidence="1" id="KW-0812">Transmembrane</keyword>
<dbReference type="VEuPathDB" id="FungiDB:MAN_08183"/>
<evidence type="ECO:0000256" key="1">
    <source>
        <dbReference type="SAM" id="Phobius"/>
    </source>
</evidence>
<keyword evidence="1" id="KW-0472">Membrane</keyword>
<dbReference type="OrthoDB" id="515692at2759"/>
<keyword evidence="1" id="KW-1133">Transmembrane helix</keyword>
<dbReference type="EMBL" id="AZNF01000012">
    <property type="protein sequence ID" value="KID62179.1"/>
    <property type="molecule type" value="Genomic_DNA"/>
</dbReference>
<protein>
    <recommendedName>
        <fullName evidence="2">DUF7730 domain-containing protein</fullName>
    </recommendedName>
</protein>
<reference evidence="3 4" key="1">
    <citation type="journal article" date="2014" name="Proc. Natl. Acad. Sci. U.S.A.">
        <title>Trajectory and genomic determinants of fungal-pathogen speciation and host adaptation.</title>
        <authorList>
            <person name="Hu X."/>
            <person name="Xiao G."/>
            <person name="Zheng P."/>
            <person name="Shang Y."/>
            <person name="Su Y."/>
            <person name="Zhang X."/>
            <person name="Liu X."/>
            <person name="Zhan S."/>
            <person name="St Leger R.J."/>
            <person name="Wang C."/>
        </authorList>
    </citation>
    <scope>NUCLEOTIDE SEQUENCE [LARGE SCALE GENOMIC DNA]</scope>
    <source>
        <strain evidence="3 4">ARSEF 549</strain>
    </source>
</reference>
<organism evidence="3 4">
    <name type="scientific">Metarhizium anisopliae (strain ARSEF 549)</name>
    <dbReference type="NCBI Taxonomy" id="3151832"/>
    <lineage>
        <taxon>Eukaryota</taxon>
        <taxon>Fungi</taxon>
        <taxon>Dikarya</taxon>
        <taxon>Ascomycota</taxon>
        <taxon>Pezizomycotina</taxon>
        <taxon>Sordariomycetes</taxon>
        <taxon>Hypocreomycetidae</taxon>
        <taxon>Hypocreales</taxon>
        <taxon>Clavicipitaceae</taxon>
        <taxon>Metarhizium</taxon>
    </lineage>
</organism>
<dbReference type="PANTHER" id="PTHR38790">
    <property type="entry name" value="2EXR DOMAIN-CONTAINING PROTEIN-RELATED"/>
    <property type="match status" value="1"/>
</dbReference>
<feature type="non-terminal residue" evidence="3">
    <location>
        <position position="1"/>
    </location>
</feature>
<dbReference type="HOGENOM" id="CLU_601406_0_0_1"/>